<dbReference type="InterPro" id="IPR013517">
    <property type="entry name" value="FG-GAP"/>
</dbReference>
<dbReference type="Pfam" id="PF14312">
    <property type="entry name" value="FG-GAP_2"/>
    <property type="match status" value="9"/>
</dbReference>
<proteinExistence type="predicted"/>
<dbReference type="PANTHER" id="PTHR36220:SF1">
    <property type="entry name" value="GAMMA TUBULIN COMPLEX COMPONENT C-TERMINAL DOMAIN-CONTAINING PROTEIN"/>
    <property type="match status" value="1"/>
</dbReference>
<evidence type="ECO:0000256" key="1">
    <source>
        <dbReference type="ARBA" id="ARBA00022729"/>
    </source>
</evidence>
<reference evidence="5 6" key="1">
    <citation type="submission" date="2024-04" db="EMBL/GenBank/DDBJ databases">
        <title>Luteolibacter sp. isolated from soil.</title>
        <authorList>
            <person name="An J."/>
        </authorList>
    </citation>
    <scope>NUCLEOTIDE SEQUENCE [LARGE SCALE GENOMIC DNA]</scope>
    <source>
        <strain evidence="5 6">Y139</strain>
    </source>
</reference>
<dbReference type="InterPro" id="IPR013519">
    <property type="entry name" value="Int_alpha_beta-p"/>
</dbReference>
<dbReference type="PROSITE" id="PS50222">
    <property type="entry name" value="EF_HAND_2"/>
    <property type="match status" value="1"/>
</dbReference>
<dbReference type="CDD" id="cd00051">
    <property type="entry name" value="EFh"/>
    <property type="match status" value="1"/>
</dbReference>
<keyword evidence="1" id="KW-0732">Signal</keyword>
<evidence type="ECO:0000259" key="4">
    <source>
        <dbReference type="PROSITE" id="PS50222"/>
    </source>
</evidence>
<dbReference type="SUPFAM" id="SSF47473">
    <property type="entry name" value="EF-hand"/>
    <property type="match status" value="2"/>
</dbReference>
<keyword evidence="6" id="KW-1185">Reference proteome</keyword>
<dbReference type="InterPro" id="IPR002048">
    <property type="entry name" value="EF_hand_dom"/>
</dbReference>
<dbReference type="SMART" id="SM00191">
    <property type="entry name" value="Int_alpha"/>
    <property type="match status" value="8"/>
</dbReference>
<evidence type="ECO:0000313" key="6">
    <source>
        <dbReference type="Proteomes" id="UP001371305"/>
    </source>
</evidence>
<dbReference type="SMART" id="SM00054">
    <property type="entry name" value="EFh"/>
    <property type="match status" value="4"/>
</dbReference>
<dbReference type="InterPro" id="IPR018247">
    <property type="entry name" value="EF_Hand_1_Ca_BS"/>
</dbReference>
<dbReference type="SUPFAM" id="SSF69318">
    <property type="entry name" value="Integrin alpha N-terminal domain"/>
    <property type="match status" value="1"/>
</dbReference>
<protein>
    <submittedName>
        <fullName evidence="5">EF-hand domain-containing protein</fullName>
    </submittedName>
</protein>
<name>A0ABU9AR90_9BACT</name>
<feature type="domain" description="EF-hand" evidence="4">
    <location>
        <begin position="1104"/>
        <end position="1139"/>
    </location>
</feature>
<evidence type="ECO:0000313" key="5">
    <source>
        <dbReference type="EMBL" id="MEK7950058.1"/>
    </source>
</evidence>
<organism evidence="5 6">
    <name type="scientific">Luteolibacter soli</name>
    <dbReference type="NCBI Taxonomy" id="3135280"/>
    <lineage>
        <taxon>Bacteria</taxon>
        <taxon>Pseudomonadati</taxon>
        <taxon>Verrucomicrobiota</taxon>
        <taxon>Verrucomicrobiia</taxon>
        <taxon>Verrucomicrobiales</taxon>
        <taxon>Verrucomicrobiaceae</taxon>
        <taxon>Luteolibacter</taxon>
    </lineage>
</organism>
<dbReference type="InterPro" id="IPR028994">
    <property type="entry name" value="Integrin_alpha_N"/>
</dbReference>
<dbReference type="Pfam" id="PF13202">
    <property type="entry name" value="EF-hand_5"/>
    <property type="match status" value="2"/>
</dbReference>
<evidence type="ECO:0000256" key="2">
    <source>
        <dbReference type="ARBA" id="ARBA00022737"/>
    </source>
</evidence>
<dbReference type="Gene3D" id="2.130.10.130">
    <property type="entry name" value="Integrin alpha, N-terminal"/>
    <property type="match status" value="4"/>
</dbReference>
<dbReference type="PROSITE" id="PS00018">
    <property type="entry name" value="EF_HAND_1"/>
    <property type="match status" value="4"/>
</dbReference>
<dbReference type="InterPro" id="IPR011043">
    <property type="entry name" value="Gal_Oxase/kelch_b-propeller"/>
</dbReference>
<comment type="caution">
    <text evidence="5">The sequence shown here is derived from an EMBL/GenBank/DDBJ whole genome shotgun (WGS) entry which is preliminary data.</text>
</comment>
<gene>
    <name evidence="5" type="ORF">WKV53_06110</name>
</gene>
<dbReference type="Proteomes" id="UP001371305">
    <property type="component" value="Unassembled WGS sequence"/>
</dbReference>
<evidence type="ECO:0000256" key="3">
    <source>
        <dbReference type="ARBA" id="ARBA00023180"/>
    </source>
</evidence>
<keyword evidence="2" id="KW-0677">Repeat</keyword>
<dbReference type="SUPFAM" id="SSF50965">
    <property type="entry name" value="Galactose oxidase, central domain"/>
    <property type="match status" value="1"/>
</dbReference>
<dbReference type="RefSeq" id="WP_341403472.1">
    <property type="nucleotide sequence ID" value="NZ_JBBUKT010000002.1"/>
</dbReference>
<sequence>MEGDTEQASYYAHHPKQRLTVRFKPQGISIRPSGRGDWNLAMTSASAGEGSMISTHGTRAEYRHPDGLVEWFENRAEGIEHGFTVARPPGGAKEGLSLTVKLAGMTPEAAGESSDLLLRSADGVARLCYSGLKVWDAEGDALPATMQASGSDILIAVNDHGATYPVTVDPVITTYREKIEMAEPGLGDSHNQFGRALAFDGETALVGVPEDNTLSGEHSGSVYVFRRNGGAWVQEAWLTPSDDGGIGYKTFGAAVVLQGDTAFIGAPGFVAGGDTTAMRGGVHVFTHTGSTWTLRTVIAGAEGTAREDFGWSLAVSGTTLLVGAPGDTAYFPSNTDLHGSAFVFEKSGESWNQTAKLIAPDGADQDLFGAAVALDGDRAIVSAPDDDEGGGMMEGSVHAFTKSAGNWSHVQMIRATGTGYNAAFGSAIALEGDTLLVGAPLADGPGRAYEGGVFEFTASGGSWSMKGRLSPAMDGVIGFGRSVLLNGGQAIVGAPGWELYSPSPAGSVHFFQRSGNAWSESEPLLAPNGYQGDTFGFPLVLGGQNLLVGMGSAGSYANYTINGAECVHVFSGSGGTWQPEAVLRPTDGGDQSYLGTAVAIDGDRCVIGLPYDDSGVNDYRGGSAYILSRESGSWTLESRLSDLGDPGAIEFGLAVAIEGDLVVVGSEEGAFAYRHDGETWGLEESFTPSVRVADDKFGAAVAISQGRVAVGAPFIHYRSFSSDGKVFVFARNGESEWQQIALLEANETYPSYPPYRSGDSFGHALDFDGDRLLIGAPSRYATSNQGRAFLFVEKNGAWEKEARVLGAEDEHSDRFGAAVALDGDGMLIGAPRDERAYFFRHEGSEWALQQTLTSPEAGFESRFGSAVALEGKLAVVGAPQFFAEYNNSAPIVPGSVHLFEMEDGSWSEQITLHGDVSTGDAFGFSMAMDGNSLLVGAPWDDFLSSPTTGNISPDQGSAYFFEIGSGIPVLLRHFDGDDDGALSLDEWSAIYPALVKRETAFPVIDADESGMLDEAELRAARNMKAVAKTLGLWADRAEAFIELDTDQDGIVTRSEIAAMWLPGASAKSIDSAWKRLEVPEGFDFTSWIQARTLPSLSSFEKGKDLRKERRVLFRMLDGDQDGVVSRDEFSNLFPFSTRSKTIETAWRVATGTTKKETPPDSMTRLEFIESTKVPTPHWE</sequence>
<dbReference type="InterPro" id="IPR011992">
    <property type="entry name" value="EF-hand-dom_pair"/>
</dbReference>
<dbReference type="PANTHER" id="PTHR36220">
    <property type="entry name" value="UNNAMED PRODUCT"/>
    <property type="match status" value="1"/>
</dbReference>
<keyword evidence="3" id="KW-0325">Glycoprotein</keyword>
<dbReference type="EMBL" id="JBBUKT010000002">
    <property type="protein sequence ID" value="MEK7950058.1"/>
    <property type="molecule type" value="Genomic_DNA"/>
</dbReference>
<accession>A0ABU9AR90</accession>
<dbReference type="Gene3D" id="1.10.238.10">
    <property type="entry name" value="EF-hand"/>
    <property type="match status" value="2"/>
</dbReference>